<accession>A0A1G9V2C9</accession>
<organism evidence="1 2">
    <name type="scientific">Geodermatophilus siccatus</name>
    <dbReference type="NCBI Taxonomy" id="1137991"/>
    <lineage>
        <taxon>Bacteria</taxon>
        <taxon>Bacillati</taxon>
        <taxon>Actinomycetota</taxon>
        <taxon>Actinomycetes</taxon>
        <taxon>Geodermatophilales</taxon>
        <taxon>Geodermatophilaceae</taxon>
        <taxon>Geodermatophilus</taxon>
    </lineage>
</organism>
<dbReference type="STRING" id="1137991.SAMN05660642_03054"/>
<protein>
    <submittedName>
        <fullName evidence="1">Uncharacterized protein</fullName>
    </submittedName>
</protein>
<dbReference type="EMBL" id="FNHE01000007">
    <property type="protein sequence ID" value="SDM66253.1"/>
    <property type="molecule type" value="Genomic_DNA"/>
</dbReference>
<keyword evidence="2" id="KW-1185">Reference proteome</keyword>
<sequence length="97" mass="10297">MTERVAHLQEAEVTRLAAEYLHDPGDLVLFGRLSDVLNDDGMVDPTKVKTVAAELIAARPGLAKGAAVPSRSFGQGRQMSVDQGSGITWGAVLRGHD</sequence>
<dbReference type="RefSeq" id="WP_091219860.1">
    <property type="nucleotide sequence ID" value="NZ_FNHE01000007.1"/>
</dbReference>
<evidence type="ECO:0000313" key="2">
    <source>
        <dbReference type="Proteomes" id="UP000198680"/>
    </source>
</evidence>
<dbReference type="OrthoDB" id="3458969at2"/>
<evidence type="ECO:0000313" key="1">
    <source>
        <dbReference type="EMBL" id="SDM66253.1"/>
    </source>
</evidence>
<proteinExistence type="predicted"/>
<gene>
    <name evidence="1" type="ORF">SAMN05660642_03054</name>
</gene>
<reference evidence="2" key="1">
    <citation type="submission" date="2016-10" db="EMBL/GenBank/DDBJ databases">
        <authorList>
            <person name="Varghese N."/>
            <person name="Submissions S."/>
        </authorList>
    </citation>
    <scope>NUCLEOTIDE SEQUENCE [LARGE SCALE GENOMIC DNA]</scope>
    <source>
        <strain evidence="2">DSM 45419</strain>
    </source>
</reference>
<name>A0A1G9V2C9_9ACTN</name>
<dbReference type="AlphaFoldDB" id="A0A1G9V2C9"/>
<dbReference type="Proteomes" id="UP000198680">
    <property type="component" value="Unassembled WGS sequence"/>
</dbReference>